<reference evidence="1" key="1">
    <citation type="submission" date="2021-02" db="EMBL/GenBank/DDBJ databases">
        <authorList>
            <person name="Steward A R."/>
        </authorList>
    </citation>
    <scope>NUCLEOTIDE SEQUENCE</scope>
</reference>
<dbReference type="Proteomes" id="UP000663880">
    <property type="component" value="Unassembled WGS sequence"/>
</dbReference>
<name>A0A821TNY4_9NEOP</name>
<gene>
    <name evidence="1" type="ORF">PMACD_LOCUS9494</name>
</gene>
<proteinExistence type="predicted"/>
<dbReference type="AlphaFoldDB" id="A0A821TNY4"/>
<evidence type="ECO:0000313" key="1">
    <source>
        <dbReference type="EMBL" id="CAF4879649.1"/>
    </source>
</evidence>
<comment type="caution">
    <text evidence="1">The sequence shown here is derived from an EMBL/GenBank/DDBJ whole genome shotgun (WGS) entry which is preliminary data.</text>
</comment>
<evidence type="ECO:0000313" key="2">
    <source>
        <dbReference type="Proteomes" id="UP000663880"/>
    </source>
</evidence>
<keyword evidence="2" id="KW-1185">Reference proteome</keyword>
<sequence length="77" mass="8559">MSSKAGGKEAYTTRATGGGRYSLTLREYQLQALSVTAREISIVYVKPSCAIKKRQRGKSIPQRMRVAQLCKPGRTIR</sequence>
<organism evidence="1 2">
    <name type="scientific">Pieris macdunnoughi</name>
    <dbReference type="NCBI Taxonomy" id="345717"/>
    <lineage>
        <taxon>Eukaryota</taxon>
        <taxon>Metazoa</taxon>
        <taxon>Ecdysozoa</taxon>
        <taxon>Arthropoda</taxon>
        <taxon>Hexapoda</taxon>
        <taxon>Insecta</taxon>
        <taxon>Pterygota</taxon>
        <taxon>Neoptera</taxon>
        <taxon>Endopterygota</taxon>
        <taxon>Lepidoptera</taxon>
        <taxon>Glossata</taxon>
        <taxon>Ditrysia</taxon>
        <taxon>Papilionoidea</taxon>
        <taxon>Pieridae</taxon>
        <taxon>Pierinae</taxon>
        <taxon>Pieris</taxon>
    </lineage>
</organism>
<protein>
    <submittedName>
        <fullName evidence="1">Uncharacterized protein</fullName>
    </submittedName>
</protein>
<dbReference type="EMBL" id="CAJOBZ010000026">
    <property type="protein sequence ID" value="CAF4879649.1"/>
    <property type="molecule type" value="Genomic_DNA"/>
</dbReference>
<accession>A0A821TNY4</accession>